<evidence type="ECO:0000313" key="10">
    <source>
        <dbReference type="EMBL" id="KAB1443671.1"/>
    </source>
</evidence>
<keyword evidence="2" id="KW-1003">Cell membrane</keyword>
<dbReference type="OrthoDB" id="9811036at2"/>
<dbReference type="GO" id="GO:0017004">
    <property type="term" value="P:cytochrome complex assembly"/>
    <property type="evidence" value="ECO:0007669"/>
    <property type="project" value="UniProtKB-KW"/>
</dbReference>
<feature type="transmembrane region" description="Helical" evidence="8">
    <location>
        <begin position="430"/>
        <end position="448"/>
    </location>
</feature>
<evidence type="ECO:0000256" key="6">
    <source>
        <dbReference type="ARBA" id="ARBA00023136"/>
    </source>
</evidence>
<dbReference type="Gene3D" id="3.40.30.10">
    <property type="entry name" value="Glutaredoxin"/>
    <property type="match status" value="1"/>
</dbReference>
<feature type="transmembrane region" description="Helical" evidence="8">
    <location>
        <begin position="460"/>
        <end position="479"/>
    </location>
</feature>
<evidence type="ECO:0000259" key="9">
    <source>
        <dbReference type="PROSITE" id="PS51352"/>
    </source>
</evidence>
<dbReference type="InterPro" id="IPR028250">
    <property type="entry name" value="DsbDN"/>
</dbReference>
<evidence type="ECO:0000256" key="1">
    <source>
        <dbReference type="ARBA" id="ARBA00004651"/>
    </source>
</evidence>
<keyword evidence="4" id="KW-0201">Cytochrome c-type biogenesis</keyword>
<evidence type="ECO:0000256" key="4">
    <source>
        <dbReference type="ARBA" id="ARBA00022748"/>
    </source>
</evidence>
<feature type="transmembrane region" description="Helical" evidence="8">
    <location>
        <begin position="400"/>
        <end position="424"/>
    </location>
</feature>
<protein>
    <submittedName>
        <fullName evidence="10">Thioredoxin fold domain-containing protein</fullName>
    </submittedName>
</protein>
<comment type="subcellular location">
    <subcellularLocation>
        <location evidence="1">Cell membrane</location>
        <topology evidence="1">Multi-pass membrane protein</topology>
    </subcellularLocation>
</comment>
<dbReference type="GO" id="GO:0015035">
    <property type="term" value="F:protein-disulfide reductase activity"/>
    <property type="evidence" value="ECO:0007669"/>
    <property type="project" value="TreeGrafter"/>
</dbReference>
<feature type="transmembrane region" description="Helical" evidence="8">
    <location>
        <begin position="262"/>
        <end position="289"/>
    </location>
</feature>
<dbReference type="AlphaFoldDB" id="A0A6N6N7I7"/>
<feature type="transmembrane region" description="Helical" evidence="8">
    <location>
        <begin position="335"/>
        <end position="360"/>
    </location>
</feature>
<proteinExistence type="predicted"/>
<evidence type="ECO:0000313" key="11">
    <source>
        <dbReference type="Proteomes" id="UP000438699"/>
    </source>
</evidence>
<evidence type="ECO:0000256" key="5">
    <source>
        <dbReference type="ARBA" id="ARBA00022989"/>
    </source>
</evidence>
<dbReference type="Pfam" id="PF02683">
    <property type="entry name" value="DsbD_TM"/>
    <property type="match status" value="1"/>
</dbReference>
<reference evidence="10 11" key="1">
    <citation type="journal article" date="2017" name="Int. J. Syst. Evol. Microbiol.">
        <title>Desulfovibrio senegalensis sp. nov., a mesophilic sulfate reducer isolated from marine sediment.</title>
        <authorList>
            <person name="Thioye A."/>
            <person name="Gam Z.B.A."/>
            <person name="Mbengue M."/>
            <person name="Cayol J.L."/>
            <person name="Joseph-Bartoli M."/>
            <person name="Toure-Kane C."/>
            <person name="Labat M."/>
        </authorList>
    </citation>
    <scope>NUCLEOTIDE SEQUENCE [LARGE SCALE GENOMIC DNA]</scope>
    <source>
        <strain evidence="10 11">DSM 101509</strain>
    </source>
</reference>
<gene>
    <name evidence="10" type="ORF">F8A88_05375</name>
</gene>
<dbReference type="InterPro" id="IPR017937">
    <property type="entry name" value="Thioredoxin_CS"/>
</dbReference>
<sequence>MIRKFGFSIFISTCLLVIFIIDAQAQFQPASLPADTRWEVASISKTDSSQLLAVLHVTLHDGWHTYAHIPGDLGTPTTLEAQLTGEQKALRVLYPEGKTGKDALNPNFTVNTYDTSFALFIPLPQGTTTPLTMKAQLKLLFCSDTSCMPGTIDIPLHTGIATEELPDAHDMPWWPQYQQLLAQQPAAAKTTGQWSFEPVYQQPGLEVTGMFSSILLGLLAGLILNVMPCVLPVVSIKLSSLMASSAHHDEQNKNKAFREHNLYFSAGILTWFTALALLLGLTGQAWGVIFQTPEVVIALTAMVFLLSLSLFGLFSLPVIDLKIGTHSKNPRAQAFFTGVLATLLATPCSGPFLGGVLGWALTQPPLVIMAVFLSIGMGMAVPYVLLAARPGLVRFLPKPGPWVALVEKGVGFFLIGTCIYLINILPQDRVLPTLLILWVAAPAAWLLGLANPAKTGLQRLALRAAAIGILAASLAWAFVPASETEHWQTFDAHRFSRQLGRKVMVVDFTADWCPTCKVLERTVLTESNITRWQTDYDVQFIKVDLTEPNQDGERLLHELGAKSIPTAAVFPTQDKGKRPHVLRDLFTKTQLENLLQSYTK</sequence>
<evidence type="ECO:0000256" key="7">
    <source>
        <dbReference type="ARBA" id="ARBA00023284"/>
    </source>
</evidence>
<dbReference type="Proteomes" id="UP000438699">
    <property type="component" value="Unassembled WGS sequence"/>
</dbReference>
<dbReference type="Pfam" id="PF11412">
    <property type="entry name" value="DsbD_N"/>
    <property type="match status" value="1"/>
</dbReference>
<accession>A0A6N6N7I7</accession>
<keyword evidence="3 8" id="KW-0812">Transmembrane</keyword>
<dbReference type="PANTHER" id="PTHR32234:SF3">
    <property type="entry name" value="SUPPRESSION OF COPPER SENSITIVITY PROTEIN"/>
    <property type="match status" value="1"/>
</dbReference>
<dbReference type="GO" id="GO:0045454">
    <property type="term" value="P:cell redox homeostasis"/>
    <property type="evidence" value="ECO:0007669"/>
    <property type="project" value="TreeGrafter"/>
</dbReference>
<keyword evidence="6 8" id="KW-0472">Membrane</keyword>
<feature type="transmembrane region" description="Helical" evidence="8">
    <location>
        <begin position="210"/>
        <end position="234"/>
    </location>
</feature>
<dbReference type="PANTHER" id="PTHR32234">
    <property type="entry name" value="THIOL:DISULFIDE INTERCHANGE PROTEIN DSBD"/>
    <property type="match status" value="1"/>
</dbReference>
<evidence type="ECO:0000256" key="8">
    <source>
        <dbReference type="SAM" id="Phobius"/>
    </source>
</evidence>
<dbReference type="PROSITE" id="PS00194">
    <property type="entry name" value="THIOREDOXIN_1"/>
    <property type="match status" value="1"/>
</dbReference>
<evidence type="ECO:0000256" key="3">
    <source>
        <dbReference type="ARBA" id="ARBA00022692"/>
    </source>
</evidence>
<dbReference type="Pfam" id="PF13899">
    <property type="entry name" value="Thioredoxin_7"/>
    <property type="match status" value="1"/>
</dbReference>
<feature type="transmembrane region" description="Helical" evidence="8">
    <location>
        <begin position="295"/>
        <end position="314"/>
    </location>
</feature>
<dbReference type="GO" id="GO:0005886">
    <property type="term" value="C:plasma membrane"/>
    <property type="evidence" value="ECO:0007669"/>
    <property type="project" value="UniProtKB-SubCell"/>
</dbReference>
<dbReference type="SUPFAM" id="SSF52833">
    <property type="entry name" value="Thioredoxin-like"/>
    <property type="match status" value="1"/>
</dbReference>
<dbReference type="EMBL" id="WAIE01000001">
    <property type="protein sequence ID" value="KAB1443671.1"/>
    <property type="molecule type" value="Genomic_DNA"/>
</dbReference>
<feature type="domain" description="Thioredoxin" evidence="9">
    <location>
        <begin position="465"/>
        <end position="600"/>
    </location>
</feature>
<organism evidence="10 11">
    <name type="scientific">Pseudodesulfovibrio senegalensis</name>
    <dbReference type="NCBI Taxonomy" id="1721087"/>
    <lineage>
        <taxon>Bacteria</taxon>
        <taxon>Pseudomonadati</taxon>
        <taxon>Thermodesulfobacteriota</taxon>
        <taxon>Desulfovibrionia</taxon>
        <taxon>Desulfovibrionales</taxon>
        <taxon>Desulfovibrionaceae</taxon>
    </lineage>
</organism>
<dbReference type="InterPro" id="IPR036249">
    <property type="entry name" value="Thioredoxin-like_sf"/>
</dbReference>
<dbReference type="PROSITE" id="PS51352">
    <property type="entry name" value="THIOREDOXIN_2"/>
    <property type="match status" value="1"/>
</dbReference>
<feature type="transmembrane region" description="Helical" evidence="8">
    <location>
        <begin position="366"/>
        <end position="388"/>
    </location>
</feature>
<keyword evidence="11" id="KW-1185">Reference proteome</keyword>
<dbReference type="InterPro" id="IPR013766">
    <property type="entry name" value="Thioredoxin_domain"/>
</dbReference>
<comment type="caution">
    <text evidence="10">The sequence shown here is derived from an EMBL/GenBank/DDBJ whole genome shotgun (WGS) entry which is preliminary data.</text>
</comment>
<dbReference type="InterPro" id="IPR003834">
    <property type="entry name" value="Cyt_c_assmbl_TM_dom"/>
</dbReference>
<keyword evidence="5 8" id="KW-1133">Transmembrane helix</keyword>
<name>A0A6N6N7I7_9BACT</name>
<keyword evidence="7" id="KW-0676">Redox-active center</keyword>
<dbReference type="RefSeq" id="WP_151150044.1">
    <property type="nucleotide sequence ID" value="NZ_WAIE01000001.1"/>
</dbReference>
<evidence type="ECO:0000256" key="2">
    <source>
        <dbReference type="ARBA" id="ARBA00022475"/>
    </source>
</evidence>